<keyword evidence="3" id="KW-1185">Reference proteome</keyword>
<dbReference type="InParanoid" id="A0A517SCK6"/>
<gene>
    <name evidence="2" type="ORF">Pan44_18850</name>
</gene>
<dbReference type="RefSeq" id="WP_145029415.1">
    <property type="nucleotide sequence ID" value="NZ_CP036271.1"/>
</dbReference>
<dbReference type="PROSITE" id="PS51257">
    <property type="entry name" value="PROKAR_LIPOPROTEIN"/>
    <property type="match status" value="1"/>
</dbReference>
<keyword evidence="1" id="KW-0732">Signal</keyword>
<feature type="signal peptide" evidence="1">
    <location>
        <begin position="1"/>
        <end position="22"/>
    </location>
</feature>
<dbReference type="KEGG" id="ccos:Pan44_18850"/>
<name>A0A517SCK6_9PLAN</name>
<feature type="chain" id="PRO_5021931738" evidence="1">
    <location>
        <begin position="23"/>
        <end position="301"/>
    </location>
</feature>
<dbReference type="Proteomes" id="UP000315700">
    <property type="component" value="Chromosome"/>
</dbReference>
<dbReference type="OrthoDB" id="279119at2"/>
<evidence type="ECO:0000256" key="1">
    <source>
        <dbReference type="SAM" id="SignalP"/>
    </source>
</evidence>
<reference evidence="2 3" key="1">
    <citation type="submission" date="2019-02" db="EMBL/GenBank/DDBJ databases">
        <title>Deep-cultivation of Planctomycetes and their phenomic and genomic characterization uncovers novel biology.</title>
        <authorList>
            <person name="Wiegand S."/>
            <person name="Jogler M."/>
            <person name="Boedeker C."/>
            <person name="Pinto D."/>
            <person name="Vollmers J."/>
            <person name="Rivas-Marin E."/>
            <person name="Kohn T."/>
            <person name="Peeters S.H."/>
            <person name="Heuer A."/>
            <person name="Rast P."/>
            <person name="Oberbeckmann S."/>
            <person name="Bunk B."/>
            <person name="Jeske O."/>
            <person name="Meyerdierks A."/>
            <person name="Storesund J.E."/>
            <person name="Kallscheuer N."/>
            <person name="Luecker S."/>
            <person name="Lage O.M."/>
            <person name="Pohl T."/>
            <person name="Merkel B.J."/>
            <person name="Hornburger P."/>
            <person name="Mueller R.-W."/>
            <person name="Bruemmer F."/>
            <person name="Labrenz M."/>
            <person name="Spormann A.M."/>
            <person name="Op den Camp H."/>
            <person name="Overmann J."/>
            <person name="Amann R."/>
            <person name="Jetten M.S.M."/>
            <person name="Mascher T."/>
            <person name="Medema M.H."/>
            <person name="Devos D.P."/>
            <person name="Kaster A.-K."/>
            <person name="Ovreas L."/>
            <person name="Rohde M."/>
            <person name="Galperin M.Y."/>
            <person name="Jogler C."/>
        </authorList>
    </citation>
    <scope>NUCLEOTIDE SEQUENCE [LARGE SCALE GENOMIC DNA]</scope>
    <source>
        <strain evidence="2 3">Pan44</strain>
    </source>
</reference>
<proteinExistence type="predicted"/>
<sequence precursor="true">MSRLLRTGLCMAVMLSCAAAPAGVGKLVKEAVEAASGKLAREGVEEGVERLGAKAASLAARYGDDLVASAVRRAGPKAADLALDAGEHAGLALNLLARHGDDAVALVRRAGACELVAKFGDDAAVAILKHGSLGERVVYELGEQGAKALAGLSGQNARRLVMMAQEGSLSVPLLDVVAKYGERGLEIVWKHKAALATGATLAAFLADPEPFINGSVELGTTVVEGVVEPVLTEVVAPIASLPAVVGAEVARGVNWTLLFLAGGTGLAGALYLRGRPLVPTLVASRLGVALRRLVAERMRRR</sequence>
<evidence type="ECO:0000313" key="2">
    <source>
        <dbReference type="EMBL" id="QDT53859.1"/>
    </source>
</evidence>
<accession>A0A517SCK6</accession>
<dbReference type="EMBL" id="CP036271">
    <property type="protein sequence ID" value="QDT53859.1"/>
    <property type="molecule type" value="Genomic_DNA"/>
</dbReference>
<dbReference type="AlphaFoldDB" id="A0A517SCK6"/>
<evidence type="ECO:0000313" key="3">
    <source>
        <dbReference type="Proteomes" id="UP000315700"/>
    </source>
</evidence>
<protein>
    <submittedName>
        <fullName evidence="2">Uncharacterized protein</fullName>
    </submittedName>
</protein>
<organism evidence="2 3">
    <name type="scientific">Caulifigura coniformis</name>
    <dbReference type="NCBI Taxonomy" id="2527983"/>
    <lineage>
        <taxon>Bacteria</taxon>
        <taxon>Pseudomonadati</taxon>
        <taxon>Planctomycetota</taxon>
        <taxon>Planctomycetia</taxon>
        <taxon>Planctomycetales</taxon>
        <taxon>Planctomycetaceae</taxon>
        <taxon>Caulifigura</taxon>
    </lineage>
</organism>